<dbReference type="CDD" id="cd19935">
    <property type="entry name" value="REC_OmpR_CusR-like"/>
    <property type="match status" value="1"/>
</dbReference>
<dbReference type="InterPro" id="IPR010644">
    <property type="entry name" value="ChdC/CLD"/>
</dbReference>
<dbReference type="CDD" id="cd00383">
    <property type="entry name" value="trans_reg_C"/>
    <property type="match status" value="1"/>
</dbReference>
<dbReference type="GO" id="GO:0003677">
    <property type="term" value="F:DNA binding"/>
    <property type="evidence" value="ECO:0007669"/>
    <property type="project" value="UniProtKB-KW"/>
</dbReference>
<feature type="non-terminal residue" evidence="7">
    <location>
        <position position="384"/>
    </location>
</feature>
<evidence type="ECO:0000313" key="7">
    <source>
        <dbReference type="EMBL" id="KKK72070.1"/>
    </source>
</evidence>
<dbReference type="InterPro" id="IPR036388">
    <property type="entry name" value="WH-like_DNA-bd_sf"/>
</dbReference>
<reference evidence="7" key="1">
    <citation type="journal article" date="2015" name="Nature">
        <title>Complex archaea that bridge the gap between prokaryotes and eukaryotes.</title>
        <authorList>
            <person name="Spang A."/>
            <person name="Saw J.H."/>
            <person name="Jorgensen S.L."/>
            <person name="Zaremba-Niedzwiedzka K."/>
            <person name="Martijn J."/>
            <person name="Lind A.E."/>
            <person name="van Eijk R."/>
            <person name="Schleper C."/>
            <person name="Guy L."/>
            <person name="Ettema T.J."/>
        </authorList>
    </citation>
    <scope>NUCLEOTIDE SEQUENCE</scope>
</reference>
<dbReference type="Gene3D" id="6.10.250.690">
    <property type="match status" value="1"/>
</dbReference>
<evidence type="ECO:0008006" key="8">
    <source>
        <dbReference type="Google" id="ProtNLM"/>
    </source>
</evidence>
<dbReference type="PROSITE" id="PS51755">
    <property type="entry name" value="OMPR_PHOB"/>
    <property type="match status" value="1"/>
</dbReference>
<keyword evidence="2" id="KW-0479">Metal-binding</keyword>
<comment type="caution">
    <text evidence="7">The sequence shown here is derived from an EMBL/GenBank/DDBJ whole genome shotgun (WGS) entry which is preliminary data.</text>
</comment>
<dbReference type="SUPFAM" id="SSF52172">
    <property type="entry name" value="CheY-like"/>
    <property type="match status" value="1"/>
</dbReference>
<dbReference type="Gene3D" id="1.10.10.10">
    <property type="entry name" value="Winged helix-like DNA-binding domain superfamily/Winged helix DNA-binding domain"/>
    <property type="match status" value="1"/>
</dbReference>
<dbReference type="AlphaFoldDB" id="A0A0F8YEE0"/>
<keyword evidence="1" id="KW-0349">Heme</keyword>
<feature type="domain" description="OmpR/PhoB-type" evidence="6">
    <location>
        <begin position="337"/>
        <end position="384"/>
    </location>
</feature>
<evidence type="ECO:0000259" key="6">
    <source>
        <dbReference type="PROSITE" id="PS51755"/>
    </source>
</evidence>
<dbReference type="PANTHER" id="PTHR36843">
    <property type="entry name" value="HEME-DEPENDENT PEROXIDASE YWFI-RELATED"/>
    <property type="match status" value="1"/>
</dbReference>
<organism evidence="7">
    <name type="scientific">marine sediment metagenome</name>
    <dbReference type="NCBI Taxonomy" id="412755"/>
    <lineage>
        <taxon>unclassified sequences</taxon>
        <taxon>metagenomes</taxon>
        <taxon>ecological metagenomes</taxon>
    </lineage>
</organism>
<feature type="domain" description="Response regulatory" evidence="5">
    <location>
        <begin position="215"/>
        <end position="329"/>
    </location>
</feature>
<feature type="non-terminal residue" evidence="7">
    <location>
        <position position="1"/>
    </location>
</feature>
<keyword evidence="4" id="KW-0238">DNA-binding</keyword>
<dbReference type="InterPro" id="IPR011006">
    <property type="entry name" value="CheY-like_superfamily"/>
</dbReference>
<dbReference type="GO" id="GO:0016491">
    <property type="term" value="F:oxidoreductase activity"/>
    <property type="evidence" value="ECO:0007669"/>
    <property type="project" value="InterPro"/>
</dbReference>
<sequence>GREEDEPTRRQVVKFTLYRVDPAWRSLPRQQREKAKGELCRAVESFGDRLLIRSYSLMGMRGDADFMLWQVGDRLEGIQELATAVFSTAMGPHLSVPYSYLAMTRRSIYVPSTSLRTGSPEEEGGPASHTVLSPGDAGYLFVYPFVKTRAWYKLSKDERQRMMDEHIGIGRKYPSVKLNTTYSYGLDDQEFVVAFETDEPADFLDLVMELRETEASSYTLSDTPIFSCIAMGLREAGFAVDATGDGQEGLWYAMGNDYDVIILDLMLPGMDGLEILKKLRAKDRQNPVLILTAKDTLQDRVTGLDLGADDHLVKPFEFSELLARLRALTRRRYQHKHPRIQIEDLRIDLTEQRVWRGRHELQLTPREYALLEYLAMRAGQTVSG</sequence>
<evidence type="ECO:0000259" key="5">
    <source>
        <dbReference type="PROSITE" id="PS50110"/>
    </source>
</evidence>
<evidence type="ECO:0000256" key="3">
    <source>
        <dbReference type="ARBA" id="ARBA00023004"/>
    </source>
</evidence>
<proteinExistence type="predicted"/>
<gene>
    <name evidence="7" type="ORF">LCGC14_2907590</name>
</gene>
<dbReference type="GO" id="GO:0020037">
    <property type="term" value="F:heme binding"/>
    <property type="evidence" value="ECO:0007669"/>
    <property type="project" value="InterPro"/>
</dbReference>
<evidence type="ECO:0000256" key="2">
    <source>
        <dbReference type="ARBA" id="ARBA00022723"/>
    </source>
</evidence>
<dbReference type="GO" id="GO:0006355">
    <property type="term" value="P:regulation of DNA-templated transcription"/>
    <property type="evidence" value="ECO:0007669"/>
    <property type="project" value="InterPro"/>
</dbReference>
<protein>
    <recommendedName>
        <fullName evidence="8">Response regulatory domain-containing protein</fullName>
    </recommendedName>
</protein>
<evidence type="ECO:0000256" key="4">
    <source>
        <dbReference type="ARBA" id="ARBA00023125"/>
    </source>
</evidence>
<dbReference type="InterPro" id="IPR011008">
    <property type="entry name" value="Dimeric_a/b-barrel"/>
</dbReference>
<dbReference type="PANTHER" id="PTHR36843:SF1">
    <property type="entry name" value="COPROHEME DECARBOXYLASE"/>
    <property type="match status" value="1"/>
</dbReference>
<dbReference type="InterPro" id="IPR001789">
    <property type="entry name" value="Sig_transdc_resp-reg_receiver"/>
</dbReference>
<dbReference type="Pfam" id="PF06778">
    <property type="entry name" value="Chlor_dismutase"/>
    <property type="match status" value="1"/>
</dbReference>
<dbReference type="EMBL" id="LAZR01057437">
    <property type="protein sequence ID" value="KKK72070.1"/>
    <property type="molecule type" value="Genomic_DNA"/>
</dbReference>
<dbReference type="PROSITE" id="PS50110">
    <property type="entry name" value="RESPONSE_REGULATORY"/>
    <property type="match status" value="1"/>
</dbReference>
<dbReference type="GO" id="GO:0000160">
    <property type="term" value="P:phosphorelay signal transduction system"/>
    <property type="evidence" value="ECO:0007669"/>
    <property type="project" value="InterPro"/>
</dbReference>
<name>A0A0F8YEE0_9ZZZZ</name>
<dbReference type="InterPro" id="IPR001867">
    <property type="entry name" value="OmpR/PhoB-type_DNA-bd"/>
</dbReference>
<dbReference type="SUPFAM" id="SSF54909">
    <property type="entry name" value="Dimeric alpha+beta barrel"/>
    <property type="match status" value="1"/>
</dbReference>
<accession>A0A0F8YEE0</accession>
<keyword evidence="3" id="KW-0408">Iron</keyword>
<dbReference type="GO" id="GO:0046872">
    <property type="term" value="F:metal ion binding"/>
    <property type="evidence" value="ECO:0007669"/>
    <property type="project" value="UniProtKB-KW"/>
</dbReference>
<dbReference type="Gene3D" id="3.30.70.1030">
    <property type="entry name" value="Apc35880, domain 1"/>
    <property type="match status" value="2"/>
</dbReference>
<dbReference type="SMART" id="SM00448">
    <property type="entry name" value="REC"/>
    <property type="match status" value="1"/>
</dbReference>
<evidence type="ECO:0000256" key="1">
    <source>
        <dbReference type="ARBA" id="ARBA00022617"/>
    </source>
</evidence>